<gene>
    <name evidence="1" type="ORF">Nepgr_013769</name>
</gene>
<dbReference type="Proteomes" id="UP001279734">
    <property type="component" value="Unassembled WGS sequence"/>
</dbReference>
<reference evidence="1" key="1">
    <citation type="submission" date="2023-05" db="EMBL/GenBank/DDBJ databases">
        <title>Nepenthes gracilis genome sequencing.</title>
        <authorList>
            <person name="Fukushima K."/>
        </authorList>
    </citation>
    <scope>NUCLEOTIDE SEQUENCE</scope>
    <source>
        <strain evidence="1">SING2019-196</strain>
    </source>
</reference>
<accession>A0AAD3SIE6</accession>
<evidence type="ECO:0000313" key="2">
    <source>
        <dbReference type="Proteomes" id="UP001279734"/>
    </source>
</evidence>
<protein>
    <submittedName>
        <fullName evidence="1">Uncharacterized protein</fullName>
    </submittedName>
</protein>
<organism evidence="1 2">
    <name type="scientific">Nepenthes gracilis</name>
    <name type="common">Slender pitcher plant</name>
    <dbReference type="NCBI Taxonomy" id="150966"/>
    <lineage>
        <taxon>Eukaryota</taxon>
        <taxon>Viridiplantae</taxon>
        <taxon>Streptophyta</taxon>
        <taxon>Embryophyta</taxon>
        <taxon>Tracheophyta</taxon>
        <taxon>Spermatophyta</taxon>
        <taxon>Magnoliopsida</taxon>
        <taxon>eudicotyledons</taxon>
        <taxon>Gunneridae</taxon>
        <taxon>Pentapetalae</taxon>
        <taxon>Caryophyllales</taxon>
        <taxon>Nepenthaceae</taxon>
        <taxon>Nepenthes</taxon>
    </lineage>
</organism>
<dbReference type="PANTHER" id="PTHR37734">
    <property type="entry name" value="LARGE RIBOSOMAL RNA SUBUNIT ACCUMULATION PROTEIN YCED HOMOLOG 2, CHLOROPLASTIC"/>
    <property type="match status" value="1"/>
</dbReference>
<proteinExistence type="predicted"/>
<sequence length="181" mass="20192">MPPMIAKRASRAPRRLVTVPTSTGGWPGIWTCDYLFSLKDLHLEDLAEDGKAGTEVSVSLCIQKHTGFGLSVYGRILTSMARKCSNCSSPYCNKIDVNFNVWVIYVTPGYEADLDSLIRDTIRLQISVKGTCSESCEKSEPKLHYIGTQRTSSLDRRISSITFNTTAYKEVGEEKIPPFKM</sequence>
<dbReference type="EMBL" id="BSYO01000011">
    <property type="protein sequence ID" value="GMH11928.1"/>
    <property type="molecule type" value="Genomic_DNA"/>
</dbReference>
<evidence type="ECO:0000313" key="1">
    <source>
        <dbReference type="EMBL" id="GMH11928.1"/>
    </source>
</evidence>
<dbReference type="AlphaFoldDB" id="A0AAD3SIE6"/>
<keyword evidence="2" id="KW-1185">Reference proteome</keyword>
<comment type="caution">
    <text evidence="1">The sequence shown here is derived from an EMBL/GenBank/DDBJ whole genome shotgun (WGS) entry which is preliminary data.</text>
</comment>
<name>A0AAD3SIE6_NEPGR</name>
<dbReference type="InterPro" id="IPR044985">
    <property type="entry name" value="YceD_plant"/>
</dbReference>
<dbReference type="PANTHER" id="PTHR37734:SF1">
    <property type="entry name" value="LARGE RIBOSOMAL RNA SUBUNIT ACCUMULATION PROTEIN YCED HOMOLOG 2, CHLOROPLASTIC"/>
    <property type="match status" value="1"/>
</dbReference>